<accession>A0A0L7QPQ6</accession>
<organism evidence="2 3">
    <name type="scientific">Habropoda laboriosa</name>
    <dbReference type="NCBI Taxonomy" id="597456"/>
    <lineage>
        <taxon>Eukaryota</taxon>
        <taxon>Metazoa</taxon>
        <taxon>Ecdysozoa</taxon>
        <taxon>Arthropoda</taxon>
        <taxon>Hexapoda</taxon>
        <taxon>Insecta</taxon>
        <taxon>Pterygota</taxon>
        <taxon>Neoptera</taxon>
        <taxon>Endopterygota</taxon>
        <taxon>Hymenoptera</taxon>
        <taxon>Apocrita</taxon>
        <taxon>Aculeata</taxon>
        <taxon>Apoidea</taxon>
        <taxon>Anthophila</taxon>
        <taxon>Apidae</taxon>
        <taxon>Habropoda</taxon>
    </lineage>
</organism>
<keyword evidence="3" id="KW-1185">Reference proteome</keyword>
<name>A0A0L7QPQ6_9HYME</name>
<dbReference type="EMBL" id="KQ414821">
    <property type="protein sequence ID" value="KOC60461.1"/>
    <property type="molecule type" value="Genomic_DNA"/>
</dbReference>
<proteinExistence type="predicted"/>
<gene>
    <name evidence="2" type="ORF">WH47_07469</name>
</gene>
<dbReference type="AlphaFoldDB" id="A0A0L7QPQ6"/>
<feature type="non-terminal residue" evidence="2">
    <location>
        <position position="1"/>
    </location>
</feature>
<dbReference type="Proteomes" id="UP000053825">
    <property type="component" value="Unassembled WGS sequence"/>
</dbReference>
<reference evidence="2 3" key="1">
    <citation type="submission" date="2015-07" db="EMBL/GenBank/DDBJ databases">
        <title>The genome of Habropoda laboriosa.</title>
        <authorList>
            <person name="Pan H."/>
            <person name="Kapheim K."/>
        </authorList>
    </citation>
    <scope>NUCLEOTIDE SEQUENCE [LARGE SCALE GENOMIC DNA]</scope>
    <source>
        <strain evidence="2">0110345459</strain>
    </source>
</reference>
<evidence type="ECO:0000313" key="3">
    <source>
        <dbReference type="Proteomes" id="UP000053825"/>
    </source>
</evidence>
<feature type="compositionally biased region" description="Polar residues" evidence="1">
    <location>
        <begin position="117"/>
        <end position="127"/>
    </location>
</feature>
<feature type="region of interest" description="Disordered" evidence="1">
    <location>
        <begin position="117"/>
        <end position="146"/>
    </location>
</feature>
<evidence type="ECO:0000256" key="1">
    <source>
        <dbReference type="SAM" id="MobiDB-lite"/>
    </source>
</evidence>
<sequence>HLQNIGKGKKMDEWIPHHLPDNHGMLRWLDLNEPPRHFLKPKVHPEMNAICLFIELGLGNTGHVINPEDPSGDLAKDDVTKSGVFFLTVNSANGNEKVKKRTQLSGKEERTALQGISSEEANITQMSRRGPQKSLDISTHDQPNAKKAHRGFLVPTNFRDVVLEGRRLTIVLTNYFEASLSLEKGDTIMRAFGMTLNSSLEGTHILYFDECW</sequence>
<protein>
    <submittedName>
        <fullName evidence="2">Uncharacterized protein</fullName>
    </submittedName>
</protein>
<evidence type="ECO:0000313" key="2">
    <source>
        <dbReference type="EMBL" id="KOC60461.1"/>
    </source>
</evidence>